<dbReference type="Proteomes" id="UP001597497">
    <property type="component" value="Unassembled WGS sequence"/>
</dbReference>
<dbReference type="SUPFAM" id="SSF46689">
    <property type="entry name" value="Homeodomain-like"/>
    <property type="match status" value="2"/>
</dbReference>
<comment type="caution">
    <text evidence="11">The sequence shown here is derived from an EMBL/GenBank/DDBJ whole genome shotgun (WGS) entry which is preliminary data.</text>
</comment>
<dbReference type="InterPro" id="IPR011006">
    <property type="entry name" value="CheY-like_superfamily"/>
</dbReference>
<feature type="domain" description="Response regulatory" evidence="10">
    <location>
        <begin position="9"/>
        <end position="126"/>
    </location>
</feature>
<dbReference type="InterPro" id="IPR009057">
    <property type="entry name" value="Homeodomain-like_sf"/>
</dbReference>
<dbReference type="InterPro" id="IPR018062">
    <property type="entry name" value="HTH_AraC-typ_CS"/>
</dbReference>
<keyword evidence="3 8" id="KW-0597">Phosphoprotein</keyword>
<evidence type="ECO:0000256" key="4">
    <source>
        <dbReference type="ARBA" id="ARBA00023012"/>
    </source>
</evidence>
<proteinExistence type="predicted"/>
<dbReference type="PROSITE" id="PS00041">
    <property type="entry name" value="HTH_ARAC_FAMILY_1"/>
    <property type="match status" value="1"/>
</dbReference>
<organism evidence="11 12">
    <name type="scientific">Marinicrinis sediminis</name>
    <dbReference type="NCBI Taxonomy" id="1652465"/>
    <lineage>
        <taxon>Bacteria</taxon>
        <taxon>Bacillati</taxon>
        <taxon>Bacillota</taxon>
        <taxon>Bacilli</taxon>
        <taxon>Bacillales</taxon>
        <taxon>Paenibacillaceae</taxon>
    </lineage>
</organism>
<dbReference type="InterPro" id="IPR051552">
    <property type="entry name" value="HptR"/>
</dbReference>
<evidence type="ECO:0000313" key="11">
    <source>
        <dbReference type="EMBL" id="MFD2671361.1"/>
    </source>
</evidence>
<dbReference type="PROSITE" id="PS50110">
    <property type="entry name" value="RESPONSE_REGULATORY"/>
    <property type="match status" value="1"/>
</dbReference>
<keyword evidence="4" id="KW-0902">Two-component regulatory system</keyword>
<feature type="modified residue" description="4-aspartylphosphate" evidence="8">
    <location>
        <position position="61"/>
    </location>
</feature>
<dbReference type="Pfam" id="PF12833">
    <property type="entry name" value="HTH_18"/>
    <property type="match status" value="1"/>
</dbReference>
<dbReference type="SMART" id="SM00448">
    <property type="entry name" value="REC"/>
    <property type="match status" value="1"/>
</dbReference>
<dbReference type="Gene3D" id="1.10.10.60">
    <property type="entry name" value="Homeodomain-like"/>
    <property type="match status" value="2"/>
</dbReference>
<dbReference type="PROSITE" id="PS01124">
    <property type="entry name" value="HTH_ARAC_FAMILY_2"/>
    <property type="match status" value="1"/>
</dbReference>
<comment type="subcellular location">
    <subcellularLocation>
        <location evidence="1">Cytoplasm</location>
    </subcellularLocation>
</comment>
<keyword evidence="5" id="KW-0805">Transcription regulation</keyword>
<evidence type="ECO:0000256" key="3">
    <source>
        <dbReference type="ARBA" id="ARBA00022553"/>
    </source>
</evidence>
<dbReference type="PRINTS" id="PR00032">
    <property type="entry name" value="HTHARAC"/>
</dbReference>
<keyword evidence="6" id="KW-0238">DNA-binding</keyword>
<dbReference type="InterPro" id="IPR001789">
    <property type="entry name" value="Sig_transdc_resp-reg_receiver"/>
</dbReference>
<dbReference type="Pfam" id="PF00072">
    <property type="entry name" value="Response_reg"/>
    <property type="match status" value="1"/>
</dbReference>
<protein>
    <submittedName>
        <fullName evidence="11">Response regulator</fullName>
    </submittedName>
</protein>
<accession>A0ABW5R9F1</accession>
<reference evidence="12" key="1">
    <citation type="journal article" date="2019" name="Int. J. Syst. Evol. Microbiol.">
        <title>The Global Catalogue of Microorganisms (GCM) 10K type strain sequencing project: providing services to taxonomists for standard genome sequencing and annotation.</title>
        <authorList>
            <consortium name="The Broad Institute Genomics Platform"/>
            <consortium name="The Broad Institute Genome Sequencing Center for Infectious Disease"/>
            <person name="Wu L."/>
            <person name="Ma J."/>
        </authorList>
    </citation>
    <scope>NUCLEOTIDE SEQUENCE [LARGE SCALE GENOMIC DNA]</scope>
    <source>
        <strain evidence="12">KCTC 33676</strain>
    </source>
</reference>
<evidence type="ECO:0000256" key="2">
    <source>
        <dbReference type="ARBA" id="ARBA00022490"/>
    </source>
</evidence>
<keyword evidence="7" id="KW-0804">Transcription</keyword>
<dbReference type="SUPFAM" id="SSF52172">
    <property type="entry name" value="CheY-like"/>
    <property type="match status" value="1"/>
</dbReference>
<evidence type="ECO:0000256" key="6">
    <source>
        <dbReference type="ARBA" id="ARBA00023125"/>
    </source>
</evidence>
<evidence type="ECO:0000256" key="5">
    <source>
        <dbReference type="ARBA" id="ARBA00023015"/>
    </source>
</evidence>
<dbReference type="PANTHER" id="PTHR42713">
    <property type="entry name" value="HISTIDINE KINASE-RELATED"/>
    <property type="match status" value="1"/>
</dbReference>
<gene>
    <name evidence="11" type="ORF">ACFSUC_07050</name>
</gene>
<dbReference type="CDD" id="cd17536">
    <property type="entry name" value="REC_YesN-like"/>
    <property type="match status" value="1"/>
</dbReference>
<evidence type="ECO:0000259" key="9">
    <source>
        <dbReference type="PROSITE" id="PS01124"/>
    </source>
</evidence>
<dbReference type="InterPro" id="IPR018060">
    <property type="entry name" value="HTH_AraC"/>
</dbReference>
<feature type="domain" description="HTH araC/xylS-type" evidence="9">
    <location>
        <begin position="451"/>
        <end position="549"/>
    </location>
</feature>
<dbReference type="PANTHER" id="PTHR42713:SF3">
    <property type="entry name" value="TRANSCRIPTIONAL REGULATORY PROTEIN HPTR"/>
    <property type="match status" value="1"/>
</dbReference>
<dbReference type="RefSeq" id="WP_379928816.1">
    <property type="nucleotide sequence ID" value="NZ_JBHUMM010000010.1"/>
</dbReference>
<name>A0ABW5R9F1_9BACL</name>
<evidence type="ECO:0000313" key="12">
    <source>
        <dbReference type="Proteomes" id="UP001597497"/>
    </source>
</evidence>
<evidence type="ECO:0000256" key="1">
    <source>
        <dbReference type="ARBA" id="ARBA00004496"/>
    </source>
</evidence>
<dbReference type="InterPro" id="IPR020449">
    <property type="entry name" value="Tscrpt_reg_AraC-type_HTH"/>
</dbReference>
<dbReference type="EMBL" id="JBHUMM010000010">
    <property type="protein sequence ID" value="MFD2671361.1"/>
    <property type="molecule type" value="Genomic_DNA"/>
</dbReference>
<evidence type="ECO:0000256" key="8">
    <source>
        <dbReference type="PROSITE-ProRule" id="PRU00169"/>
    </source>
</evidence>
<evidence type="ECO:0000256" key="7">
    <source>
        <dbReference type="ARBA" id="ARBA00023163"/>
    </source>
</evidence>
<keyword evidence="12" id="KW-1185">Reference proteome</keyword>
<sequence length="551" mass="64982">MTEIEMKPSVLIVDDESHVREAIRLLIDWKEYAIETILEASDGHEAIQLIEAHKPEIIFTDMMMSGMNGVQLLKWIHQQHPQAKVVVISGHDDFEFVRNTVKYGGMDYLLKPIDRDELRDTLDKAVASWQEDEQLRQQKQQQNIQMNQFKPVYWDKLFSNLIEQPSYWNSISADVRKEFHLDNPIRQGKIVILSLETVTQKIKQKFQRQMDLLYFTLTNICNEILKDAKMGYAFRFWNREKEIILFIWEHFDAMEQKLHQINEGMYRTLGGRFHFGIGATAPFPDRIDESYNEAKNAIKQRNLLESNKWFHQPQTPQADKIMSSLHFSDVEEDIRLAIQSANPKQIRHAVSIWMNKVKQLQHISVVQIELWSHEFQVFQKQWLKDVDADVQQSGSSDSQPNGEKENPLFISLNDAGKIAFDSWEEELNLYFLKIAQQLTKAQQKNDHKVIYDIAEFIQQNYHRDVSLQFIADRFYLSREYISRKFKQEMNENISDYIGKIRIDKAKLLLHNPHLKISQISEMVGYQDEKYFSKVFKKLAGISPNEYRKTST</sequence>
<dbReference type="Gene3D" id="3.40.50.2300">
    <property type="match status" value="1"/>
</dbReference>
<keyword evidence="2" id="KW-0963">Cytoplasm</keyword>
<dbReference type="SMART" id="SM00342">
    <property type="entry name" value="HTH_ARAC"/>
    <property type="match status" value="1"/>
</dbReference>
<evidence type="ECO:0000259" key="10">
    <source>
        <dbReference type="PROSITE" id="PS50110"/>
    </source>
</evidence>